<dbReference type="Proteomes" id="UP000254052">
    <property type="component" value="Unassembled WGS sequence"/>
</dbReference>
<reference evidence="3 4" key="1">
    <citation type="submission" date="2018-06" db="EMBL/GenBank/DDBJ databases">
        <authorList>
            <consortium name="Pathogen Informatics"/>
            <person name="Doyle S."/>
        </authorList>
    </citation>
    <scope>NUCLEOTIDE SEQUENCE [LARGE SCALE GENOMIC DNA]</scope>
    <source>
        <strain evidence="3 4">NCTC9962</strain>
    </source>
</reference>
<dbReference type="AlphaFoldDB" id="A0A377B8R5"/>
<keyword evidence="1" id="KW-0479">Metal-binding</keyword>
<dbReference type="Pfam" id="PF13242">
    <property type="entry name" value="Hydrolase_like"/>
    <property type="match status" value="1"/>
</dbReference>
<accession>A0A377B8R5</accession>
<evidence type="ECO:0000256" key="1">
    <source>
        <dbReference type="ARBA" id="ARBA00022723"/>
    </source>
</evidence>
<name>A0A377B8R5_ECOLX</name>
<dbReference type="EMBL" id="UGED01000008">
    <property type="protein sequence ID" value="STL47703.1"/>
    <property type="molecule type" value="Genomic_DNA"/>
</dbReference>
<dbReference type="InterPro" id="IPR023214">
    <property type="entry name" value="HAD_sf"/>
</dbReference>
<organism evidence="3 4">
    <name type="scientific">Escherichia coli</name>
    <dbReference type="NCBI Taxonomy" id="562"/>
    <lineage>
        <taxon>Bacteria</taxon>
        <taxon>Pseudomonadati</taxon>
        <taxon>Pseudomonadota</taxon>
        <taxon>Gammaproteobacteria</taxon>
        <taxon>Enterobacterales</taxon>
        <taxon>Enterobacteriaceae</taxon>
        <taxon>Escherichia</taxon>
    </lineage>
</organism>
<gene>
    <name evidence="3" type="ORF">NCTC9962_03338</name>
</gene>
<keyword evidence="3" id="KW-0378">Hydrolase</keyword>
<dbReference type="InterPro" id="IPR036412">
    <property type="entry name" value="HAD-like_sf"/>
</dbReference>
<dbReference type="Gene3D" id="3.40.50.1000">
    <property type="entry name" value="HAD superfamily/HAD-like"/>
    <property type="match status" value="1"/>
</dbReference>
<dbReference type="SUPFAM" id="SSF56784">
    <property type="entry name" value="HAD-like"/>
    <property type="match status" value="1"/>
</dbReference>
<dbReference type="GO" id="GO:0016787">
    <property type="term" value="F:hydrolase activity"/>
    <property type="evidence" value="ECO:0007669"/>
    <property type="project" value="UniProtKB-KW"/>
</dbReference>
<evidence type="ECO:0000313" key="4">
    <source>
        <dbReference type="Proteomes" id="UP000254052"/>
    </source>
</evidence>
<sequence>MPIGEILHVGDDLTTDVGGAIRSGMQACWIRPENGDLMQTWDSRLLPHLEISRLASLTSLI</sequence>
<proteinExistence type="predicted"/>
<evidence type="ECO:0000313" key="3">
    <source>
        <dbReference type="EMBL" id="STL47703.1"/>
    </source>
</evidence>
<keyword evidence="2" id="KW-0460">Magnesium</keyword>
<evidence type="ECO:0000256" key="2">
    <source>
        <dbReference type="ARBA" id="ARBA00022842"/>
    </source>
</evidence>
<dbReference type="GO" id="GO:0046872">
    <property type="term" value="F:metal ion binding"/>
    <property type="evidence" value="ECO:0007669"/>
    <property type="project" value="UniProtKB-KW"/>
</dbReference>
<protein>
    <submittedName>
        <fullName evidence="3">Haloacid dehalogenase-like hydrolase</fullName>
    </submittedName>
</protein>